<reference evidence="2" key="1">
    <citation type="journal article" date="2013" name="Genetics">
        <title>The draft genome and transcriptome of Panagrellus redivivus are shaped by the harsh demands of a free-living lifestyle.</title>
        <authorList>
            <person name="Srinivasan J."/>
            <person name="Dillman A.R."/>
            <person name="Macchietto M.G."/>
            <person name="Heikkinen L."/>
            <person name="Lakso M."/>
            <person name="Fracchia K.M."/>
            <person name="Antoshechkin I."/>
            <person name="Mortazavi A."/>
            <person name="Wong G."/>
            <person name="Sternberg P.W."/>
        </authorList>
    </citation>
    <scope>NUCLEOTIDE SEQUENCE [LARGE SCALE GENOMIC DNA]</scope>
    <source>
        <strain evidence="2">MT8872</strain>
    </source>
</reference>
<feature type="compositionally biased region" description="Low complexity" evidence="1">
    <location>
        <begin position="9"/>
        <end position="29"/>
    </location>
</feature>
<feature type="compositionally biased region" description="Pro residues" evidence="1">
    <location>
        <begin position="707"/>
        <end position="716"/>
    </location>
</feature>
<dbReference type="AlphaFoldDB" id="A0A7E4VNY1"/>
<feature type="compositionally biased region" description="Polar residues" evidence="1">
    <location>
        <begin position="67"/>
        <end position="78"/>
    </location>
</feature>
<feature type="compositionally biased region" description="Low complexity" evidence="1">
    <location>
        <begin position="302"/>
        <end position="315"/>
    </location>
</feature>
<feature type="compositionally biased region" description="Polar residues" evidence="1">
    <location>
        <begin position="356"/>
        <end position="373"/>
    </location>
</feature>
<evidence type="ECO:0000313" key="3">
    <source>
        <dbReference type="WBParaSite" id="Pan_g23246.t1"/>
    </source>
</evidence>
<evidence type="ECO:0000313" key="2">
    <source>
        <dbReference type="Proteomes" id="UP000492821"/>
    </source>
</evidence>
<keyword evidence="2" id="KW-1185">Reference proteome</keyword>
<feature type="compositionally biased region" description="Low complexity" evidence="1">
    <location>
        <begin position="159"/>
        <end position="196"/>
    </location>
</feature>
<feature type="compositionally biased region" description="Polar residues" evidence="1">
    <location>
        <begin position="207"/>
        <end position="216"/>
    </location>
</feature>
<feature type="region of interest" description="Disordered" evidence="1">
    <location>
        <begin position="687"/>
        <end position="725"/>
    </location>
</feature>
<feature type="region of interest" description="Disordered" evidence="1">
    <location>
        <begin position="1"/>
        <end position="78"/>
    </location>
</feature>
<reference evidence="3" key="2">
    <citation type="submission" date="2020-10" db="UniProtKB">
        <authorList>
            <consortium name="WormBaseParasite"/>
        </authorList>
    </citation>
    <scope>IDENTIFICATION</scope>
</reference>
<feature type="region of interest" description="Disordered" evidence="1">
    <location>
        <begin position="435"/>
        <end position="512"/>
    </location>
</feature>
<accession>A0A7E4VNY1</accession>
<dbReference type="Proteomes" id="UP000492821">
    <property type="component" value="Unassembled WGS sequence"/>
</dbReference>
<dbReference type="WBParaSite" id="Pan_g23246.t1">
    <property type="protein sequence ID" value="Pan_g23246.t1"/>
    <property type="gene ID" value="Pan_g23246"/>
</dbReference>
<protein>
    <submittedName>
        <fullName evidence="3">ARID domain-containing protein</fullName>
    </submittedName>
</protein>
<name>A0A7E4VNY1_PANRE</name>
<feature type="region of interest" description="Disordered" evidence="1">
    <location>
        <begin position="159"/>
        <end position="400"/>
    </location>
</feature>
<sequence length="725" mass="79592">MPVPPHYQPNGGSNRPSSSGNNNNAAGGPLPYDSVPPSGGPPPPPQGGSQQQQRLPVEKPSFVPQGQPASINDMNPNTPLYQLIETTKNDPEYNRDVTDSECSALLEFSLDAYFHEEFQAQQTRNGRLIIPDRQNIRHQIDQMYSDIKQEPDTKMQIMQQQQQQQQARLAQQRQAVQMQQMQQQQRAPRPMHPQMQTVGSGGFQYVANPSTSSQYPPNWPPNGQGMSQGNVPVRPMMQQQQMRHPGPYPVHVQQQQQPAGRSPYYAGDQPGPSNGHPQHPPPGYPNQAMMSPAYPGGPPSAGPQSGGFSRQSSFQDPYGRQPASMVPPPQNMVKQEVLSRPGSSGEPGAMKHSPADFNSPTAMTNGTPINTSGDMHGGMFSPKNGIRQQPQIMPPRNSPMMTPPVHMTKNGLMSPQVMGDAQQSPMQANGIEALRQGGPQNVSPLVAATPPNNNESPNCPKLLAALSKSGDGGPSMLPNGSPAGETLLAANPRKRASEDDKQKPKRAKIDGNNMPYQNMLNFLMYTLHNSSLHSNQQRPLLLHICGLLLESVKASKRALEWKENQPRVFTVSKPRVFSDKWKTTLGESESKSITYAKMEAELIKMTSSVSIGGYPVICKVKDSTREFQFFPGFVESERLRLNQSHIGVDNTNRLVEYQGHQQMQMPQQHQMPQQPNHQMMYPGAPNGGVPPPNGAPNNANVRYMSMQPPPQPPPQHFAPAPIKTA</sequence>
<evidence type="ECO:0000256" key="1">
    <source>
        <dbReference type="SAM" id="MobiDB-lite"/>
    </source>
</evidence>
<organism evidence="2 3">
    <name type="scientific">Panagrellus redivivus</name>
    <name type="common">Microworm</name>
    <dbReference type="NCBI Taxonomy" id="6233"/>
    <lineage>
        <taxon>Eukaryota</taxon>
        <taxon>Metazoa</taxon>
        <taxon>Ecdysozoa</taxon>
        <taxon>Nematoda</taxon>
        <taxon>Chromadorea</taxon>
        <taxon>Rhabditida</taxon>
        <taxon>Tylenchina</taxon>
        <taxon>Panagrolaimomorpha</taxon>
        <taxon>Panagrolaimoidea</taxon>
        <taxon>Panagrolaimidae</taxon>
        <taxon>Panagrellus</taxon>
    </lineage>
</organism>
<proteinExistence type="predicted"/>